<dbReference type="EMBL" id="UZAD01000144">
    <property type="protein sequence ID" value="VDN82826.1"/>
    <property type="molecule type" value="Genomic_DNA"/>
</dbReference>
<dbReference type="InterPro" id="IPR001841">
    <property type="entry name" value="Znf_RING"/>
</dbReference>
<evidence type="ECO:0000256" key="2">
    <source>
        <dbReference type="ARBA" id="ARBA00012483"/>
    </source>
</evidence>
<dbReference type="InterPro" id="IPR045191">
    <property type="entry name" value="MBR1/2-like"/>
</dbReference>
<dbReference type="SMART" id="SM00184">
    <property type="entry name" value="RING"/>
    <property type="match status" value="1"/>
</dbReference>
<dbReference type="STRING" id="6280.A0A0N4T0L1"/>
<dbReference type="PROSITE" id="PS50089">
    <property type="entry name" value="ZF_RING_2"/>
    <property type="match status" value="1"/>
</dbReference>
<evidence type="ECO:0000256" key="4">
    <source>
        <dbReference type="ARBA" id="ARBA00022723"/>
    </source>
</evidence>
<comment type="catalytic activity">
    <reaction evidence="1">
        <text>S-ubiquitinyl-[E2 ubiquitin-conjugating enzyme]-L-cysteine + [acceptor protein]-L-lysine = [E2 ubiquitin-conjugating enzyme]-L-cysteine + N(6)-ubiquitinyl-[acceptor protein]-L-lysine.</text>
        <dbReference type="EC" id="2.3.2.27"/>
    </reaction>
</comment>
<keyword evidence="11" id="KW-1185">Reference proteome</keyword>
<evidence type="ECO:0000313" key="12">
    <source>
        <dbReference type="WBParaSite" id="BPAG_0000165901-mRNA-1"/>
    </source>
</evidence>
<dbReference type="GO" id="GO:0061630">
    <property type="term" value="F:ubiquitin protein ligase activity"/>
    <property type="evidence" value="ECO:0007669"/>
    <property type="project" value="UniProtKB-EC"/>
</dbReference>
<dbReference type="WBParaSite" id="BPAG_0000165901-mRNA-1">
    <property type="protein sequence ID" value="BPAG_0000165901-mRNA-1"/>
    <property type="gene ID" value="BPAG_0000165901"/>
</dbReference>
<reference evidence="10 11" key="2">
    <citation type="submission" date="2018-11" db="EMBL/GenBank/DDBJ databases">
        <authorList>
            <consortium name="Pathogen Informatics"/>
        </authorList>
    </citation>
    <scope>NUCLEOTIDE SEQUENCE [LARGE SCALE GENOMIC DNA]</scope>
</reference>
<proteinExistence type="predicted"/>
<keyword evidence="7" id="KW-0862">Zinc</keyword>
<evidence type="ECO:0000313" key="11">
    <source>
        <dbReference type="Proteomes" id="UP000278627"/>
    </source>
</evidence>
<dbReference type="Proteomes" id="UP000278627">
    <property type="component" value="Unassembled WGS sequence"/>
</dbReference>
<dbReference type="PANTHER" id="PTHR22937:SF65">
    <property type="entry name" value="E3 UBIQUITIN-PROTEIN LIGASE ARK2C"/>
    <property type="match status" value="1"/>
</dbReference>
<dbReference type="SUPFAM" id="SSF57850">
    <property type="entry name" value="RING/U-box"/>
    <property type="match status" value="1"/>
</dbReference>
<evidence type="ECO:0000256" key="1">
    <source>
        <dbReference type="ARBA" id="ARBA00000900"/>
    </source>
</evidence>
<evidence type="ECO:0000313" key="10">
    <source>
        <dbReference type="EMBL" id="VDN82826.1"/>
    </source>
</evidence>
<name>A0A0N4T0L1_BRUPA</name>
<sequence>MLIREGKNSEQLWSVVVSGGEVVASFRSAALEMSQTKQTTSSSGTAQRVNGLSSELLMVRVHFNARNRGHLRMKKIFIMTLQEENIQNPNGVLQTNVMNGVTNRIRESSEASSHNTALSFVSGPTFTAGSVPSMTLQGSPATYIPIQVPGVIETAFTQTPAFATPPIYPSALTAAYIAGPTAAPASPCTFLSAATPITAVCHCIYAQPCALHHRPITYASHSLSSLGAVPATLSQSHSHTLPATITSNVASARVSSLPPTLALPSLRSSVMRLKRSGEQLPTSHPPITNPNGAANIRLQKIRRVEPNTEATTSYLTSQRHVEARGDERNAIDSRPGLNSAFCCDCRSRSTYQCPYQSCPYHNHHHICPRHPMCFCQRNESGSSYRRETDMNPVHDLLLSSRVAQIERQQQANNLWFQRHSLASNSLIGVDIVPRRLTSQPVVFLPRHHQPIMELAMVLLQPHDPTVILGGNVPTSNDPIPVGATVEQINRFSTTYKYIKENDIPENEQERCTVCLNDFEMDEEVRALRCNHVFHVVCIDRWLVYNKKCPVCRLDVDKTNVVSVVSL</sequence>
<dbReference type="Pfam" id="PF13639">
    <property type="entry name" value="zf-RING_2"/>
    <property type="match status" value="1"/>
</dbReference>
<dbReference type="GO" id="GO:0008270">
    <property type="term" value="F:zinc ion binding"/>
    <property type="evidence" value="ECO:0007669"/>
    <property type="project" value="UniProtKB-KW"/>
</dbReference>
<keyword evidence="5 8" id="KW-0863">Zinc-finger</keyword>
<keyword evidence="6" id="KW-0833">Ubl conjugation pathway</keyword>
<accession>A0A0N4T0L1</accession>
<evidence type="ECO:0000256" key="7">
    <source>
        <dbReference type="ARBA" id="ARBA00022833"/>
    </source>
</evidence>
<feature type="domain" description="RING-type" evidence="9">
    <location>
        <begin position="511"/>
        <end position="552"/>
    </location>
</feature>
<evidence type="ECO:0000256" key="6">
    <source>
        <dbReference type="ARBA" id="ARBA00022786"/>
    </source>
</evidence>
<organism evidence="12">
    <name type="scientific">Brugia pahangi</name>
    <name type="common">Filarial nematode worm</name>
    <dbReference type="NCBI Taxonomy" id="6280"/>
    <lineage>
        <taxon>Eukaryota</taxon>
        <taxon>Metazoa</taxon>
        <taxon>Ecdysozoa</taxon>
        <taxon>Nematoda</taxon>
        <taxon>Chromadorea</taxon>
        <taxon>Rhabditida</taxon>
        <taxon>Spirurina</taxon>
        <taxon>Spiruromorpha</taxon>
        <taxon>Filarioidea</taxon>
        <taxon>Onchocercidae</taxon>
        <taxon>Brugia</taxon>
    </lineage>
</organism>
<dbReference type="PANTHER" id="PTHR22937">
    <property type="entry name" value="E3 UBIQUITIN-PROTEIN LIGASE RNF165"/>
    <property type="match status" value="1"/>
</dbReference>
<dbReference type="EC" id="2.3.2.27" evidence="2"/>
<evidence type="ECO:0000256" key="3">
    <source>
        <dbReference type="ARBA" id="ARBA00022679"/>
    </source>
</evidence>
<evidence type="ECO:0000256" key="5">
    <source>
        <dbReference type="ARBA" id="ARBA00022771"/>
    </source>
</evidence>
<dbReference type="Gene3D" id="3.30.40.10">
    <property type="entry name" value="Zinc/RING finger domain, C3HC4 (zinc finger)"/>
    <property type="match status" value="1"/>
</dbReference>
<keyword evidence="4" id="KW-0479">Metal-binding</keyword>
<gene>
    <name evidence="10" type="ORF">BPAG_LOCUS1640</name>
</gene>
<protein>
    <recommendedName>
        <fullName evidence="2">RING-type E3 ubiquitin transferase</fullName>
        <ecNumber evidence="2">2.3.2.27</ecNumber>
    </recommendedName>
</protein>
<keyword evidence="3" id="KW-0808">Transferase</keyword>
<dbReference type="AlphaFoldDB" id="A0A0N4T0L1"/>
<reference evidence="12" key="1">
    <citation type="submission" date="2017-02" db="UniProtKB">
        <authorList>
            <consortium name="WormBaseParasite"/>
        </authorList>
    </citation>
    <scope>IDENTIFICATION</scope>
</reference>
<evidence type="ECO:0000256" key="8">
    <source>
        <dbReference type="PROSITE-ProRule" id="PRU00175"/>
    </source>
</evidence>
<dbReference type="InterPro" id="IPR013083">
    <property type="entry name" value="Znf_RING/FYVE/PHD"/>
</dbReference>
<evidence type="ECO:0000259" key="9">
    <source>
        <dbReference type="PROSITE" id="PS50089"/>
    </source>
</evidence>